<gene>
    <name evidence="1" type="ORF">TPAB3V08_LOCUS509</name>
</gene>
<comment type="caution">
    <text evidence="1">The sequence shown here is derived from an EMBL/GenBank/DDBJ whole genome shotgun (WGS) entry which is preliminary data.</text>
</comment>
<evidence type="ECO:0000313" key="2">
    <source>
        <dbReference type="Proteomes" id="UP001153148"/>
    </source>
</evidence>
<evidence type="ECO:0000313" key="1">
    <source>
        <dbReference type="EMBL" id="CAG2053454.1"/>
    </source>
</evidence>
<name>A0ABN7NF81_TIMPD</name>
<sequence>MSHLVAHVLSETKFGRVDTDKNKKLLYSCHEVAQRLKKRRRKRSSILALSNVASEGAKASSLSSRIFLRSFNSATAFLTSSSGAPLVFNERTRSPFENERLVTYETHVMSQLHVQTAVCDEKGEM</sequence>
<dbReference type="Proteomes" id="UP001153148">
    <property type="component" value="Unassembled WGS sequence"/>
</dbReference>
<protein>
    <submittedName>
        <fullName evidence="1">Uncharacterized protein</fullName>
    </submittedName>
</protein>
<organism evidence="1 2">
    <name type="scientific">Timema podura</name>
    <name type="common">Walking stick</name>
    <dbReference type="NCBI Taxonomy" id="61482"/>
    <lineage>
        <taxon>Eukaryota</taxon>
        <taxon>Metazoa</taxon>
        <taxon>Ecdysozoa</taxon>
        <taxon>Arthropoda</taxon>
        <taxon>Hexapoda</taxon>
        <taxon>Insecta</taxon>
        <taxon>Pterygota</taxon>
        <taxon>Neoptera</taxon>
        <taxon>Polyneoptera</taxon>
        <taxon>Phasmatodea</taxon>
        <taxon>Timematodea</taxon>
        <taxon>Timematoidea</taxon>
        <taxon>Timematidae</taxon>
        <taxon>Timema</taxon>
    </lineage>
</organism>
<dbReference type="EMBL" id="CAJPIN010000391">
    <property type="protein sequence ID" value="CAG2053454.1"/>
    <property type="molecule type" value="Genomic_DNA"/>
</dbReference>
<keyword evidence="2" id="KW-1185">Reference proteome</keyword>
<proteinExistence type="predicted"/>
<accession>A0ABN7NF81</accession>
<reference evidence="1" key="1">
    <citation type="submission" date="2021-03" db="EMBL/GenBank/DDBJ databases">
        <authorList>
            <person name="Tran Van P."/>
        </authorList>
    </citation>
    <scope>NUCLEOTIDE SEQUENCE</scope>
</reference>